<dbReference type="PANTHER" id="PTHR43155">
    <property type="entry name" value="CYCLIC DI-GMP PHOSPHODIESTERASE PA4108-RELATED"/>
    <property type="match status" value="1"/>
</dbReference>
<dbReference type="PROSITE" id="PS51832">
    <property type="entry name" value="HD_GYP"/>
    <property type="match status" value="1"/>
</dbReference>
<feature type="domain" description="HD-GYP" evidence="1">
    <location>
        <begin position="13"/>
        <end position="198"/>
    </location>
</feature>
<reference evidence="2 3" key="2">
    <citation type="submission" date="2017-09" db="EMBL/GenBank/DDBJ databases">
        <title>Bacillus patelloidae sp. nov., isolated from the intestinal tract of a marine limpet.</title>
        <authorList>
            <person name="Liu R."/>
            <person name="Dong C."/>
            <person name="Shao Z."/>
        </authorList>
    </citation>
    <scope>NUCLEOTIDE SEQUENCE [LARGE SCALE GENOMIC DNA]</scope>
    <source>
        <strain evidence="2 3">SA5d-4</strain>
    </source>
</reference>
<dbReference type="EMBL" id="NPIA01000005">
    <property type="protein sequence ID" value="OZM56654.1"/>
    <property type="molecule type" value="Genomic_DNA"/>
</dbReference>
<dbReference type="SMART" id="SM00471">
    <property type="entry name" value="HDc"/>
    <property type="match status" value="1"/>
</dbReference>
<dbReference type="Pfam" id="PF13487">
    <property type="entry name" value="HD_5"/>
    <property type="match status" value="1"/>
</dbReference>
<gene>
    <name evidence="2" type="ORF">CIB95_10540</name>
</gene>
<dbReference type="RefSeq" id="WP_094924950.1">
    <property type="nucleotide sequence ID" value="NZ_NPIA01000005.1"/>
</dbReference>
<evidence type="ECO:0000313" key="3">
    <source>
        <dbReference type="Proteomes" id="UP000217083"/>
    </source>
</evidence>
<dbReference type="CDD" id="cd00077">
    <property type="entry name" value="HDc"/>
    <property type="match status" value="1"/>
</dbReference>
<dbReference type="AlphaFoldDB" id="A0A263BSG9"/>
<evidence type="ECO:0000313" key="2">
    <source>
        <dbReference type="EMBL" id="OZM56654.1"/>
    </source>
</evidence>
<protein>
    <recommendedName>
        <fullName evidence="1">HD-GYP domain-containing protein</fullName>
    </recommendedName>
</protein>
<dbReference type="InterPro" id="IPR003607">
    <property type="entry name" value="HD/PDEase_dom"/>
</dbReference>
<dbReference type="PANTHER" id="PTHR43155:SF2">
    <property type="entry name" value="CYCLIC DI-GMP PHOSPHODIESTERASE PA4108"/>
    <property type="match status" value="1"/>
</dbReference>
<accession>A0A263BSG9</accession>
<keyword evidence="3" id="KW-1185">Reference proteome</keyword>
<organism evidence="2 3">
    <name type="scientific">Lottiidibacillus patelloidae</name>
    <dbReference type="NCBI Taxonomy" id="2670334"/>
    <lineage>
        <taxon>Bacteria</taxon>
        <taxon>Bacillati</taxon>
        <taxon>Bacillota</taxon>
        <taxon>Bacilli</taxon>
        <taxon>Bacillales</taxon>
        <taxon>Bacillaceae</taxon>
        <taxon>Lottiidibacillus</taxon>
    </lineage>
</organism>
<dbReference type="Gene3D" id="1.10.3210.10">
    <property type="entry name" value="Hypothetical protein af1432"/>
    <property type="match status" value="1"/>
</dbReference>
<sequence length="198" mass="23070">MYELLQQLRSESALTKNEYKIPFLLEKLRMHDEATYFHSVRVANILDDFAKSINIEIEKRKIIKNSALIHDIGKIFINSNLLQKQGKLSELEWEELKKHALYSDLIVKELEIDDVDYSMILHHHENIDGSGYIAGLKNYDISMNVRMIRIVDSFEAMTAKRAYAKAISVELALEELSACKHFYDQELVTKFQSFVQVQ</sequence>
<dbReference type="Proteomes" id="UP000217083">
    <property type="component" value="Unassembled WGS sequence"/>
</dbReference>
<proteinExistence type="predicted"/>
<dbReference type="InterPro" id="IPR037522">
    <property type="entry name" value="HD_GYP_dom"/>
</dbReference>
<evidence type="ECO:0000259" key="1">
    <source>
        <dbReference type="PROSITE" id="PS51832"/>
    </source>
</evidence>
<reference evidence="3" key="1">
    <citation type="submission" date="2017-08" db="EMBL/GenBank/DDBJ databases">
        <authorList>
            <person name="Huang Z."/>
        </authorList>
    </citation>
    <scope>NUCLEOTIDE SEQUENCE [LARGE SCALE GENOMIC DNA]</scope>
    <source>
        <strain evidence="3">SA5d-4</strain>
    </source>
</reference>
<comment type="caution">
    <text evidence="2">The sequence shown here is derived from an EMBL/GenBank/DDBJ whole genome shotgun (WGS) entry which is preliminary data.</text>
</comment>
<dbReference type="SUPFAM" id="SSF109604">
    <property type="entry name" value="HD-domain/PDEase-like"/>
    <property type="match status" value="1"/>
</dbReference>
<name>A0A263BSG9_9BACI</name>